<reference evidence="3 4" key="1">
    <citation type="submission" date="2019-07" db="EMBL/GenBank/DDBJ databases">
        <title>Sphingomonas alkalisoli sp. nov., isolated from rhizosphere soil of Suaedae salsa.</title>
        <authorList>
            <person name="Zhang H."/>
            <person name="Xu L."/>
            <person name="Zhang J.-X."/>
            <person name="Sun J.-Q."/>
        </authorList>
    </citation>
    <scope>NUCLEOTIDE SEQUENCE [LARGE SCALE GENOMIC DNA]</scope>
    <source>
        <strain evidence="3 4">XS-10</strain>
    </source>
</reference>
<dbReference type="Pfam" id="PF01814">
    <property type="entry name" value="Hemerythrin"/>
    <property type="match status" value="1"/>
</dbReference>
<evidence type="ECO:0000313" key="3">
    <source>
        <dbReference type="EMBL" id="QDX25665.1"/>
    </source>
</evidence>
<organism evidence="3 4">
    <name type="scientific">Sphingomonas suaedae</name>
    <dbReference type="NCBI Taxonomy" id="2599297"/>
    <lineage>
        <taxon>Bacteria</taxon>
        <taxon>Pseudomonadati</taxon>
        <taxon>Pseudomonadota</taxon>
        <taxon>Alphaproteobacteria</taxon>
        <taxon>Sphingomonadales</taxon>
        <taxon>Sphingomonadaceae</taxon>
        <taxon>Sphingomonas</taxon>
    </lineage>
</organism>
<feature type="compositionally biased region" description="Basic and acidic residues" evidence="1">
    <location>
        <begin position="15"/>
        <end position="26"/>
    </location>
</feature>
<dbReference type="Proteomes" id="UP000318055">
    <property type="component" value="Chromosome"/>
</dbReference>
<evidence type="ECO:0000313" key="4">
    <source>
        <dbReference type="Proteomes" id="UP000318055"/>
    </source>
</evidence>
<dbReference type="CDD" id="cd12108">
    <property type="entry name" value="Hr-like"/>
    <property type="match status" value="1"/>
</dbReference>
<feature type="domain" description="Hemerythrin-like" evidence="2">
    <location>
        <begin position="72"/>
        <end position="185"/>
    </location>
</feature>
<feature type="compositionally biased region" description="Polar residues" evidence="1">
    <location>
        <begin position="1"/>
        <end position="14"/>
    </location>
</feature>
<evidence type="ECO:0000259" key="2">
    <source>
        <dbReference type="Pfam" id="PF01814"/>
    </source>
</evidence>
<dbReference type="AlphaFoldDB" id="A0A518RDW3"/>
<dbReference type="PANTHER" id="PTHR35585:SF1">
    <property type="entry name" value="HHE DOMAIN PROTEIN (AFU_ORTHOLOGUE AFUA_4G00730)"/>
    <property type="match status" value="1"/>
</dbReference>
<name>A0A518RDW3_9SPHN</name>
<accession>A0A518RDW3</accession>
<dbReference type="EMBL" id="CP042239">
    <property type="protein sequence ID" value="QDX25665.1"/>
    <property type="molecule type" value="Genomic_DNA"/>
</dbReference>
<dbReference type="OrthoDB" id="7210157at2"/>
<feature type="region of interest" description="Disordered" evidence="1">
    <location>
        <begin position="1"/>
        <end position="26"/>
    </location>
</feature>
<sequence>MATKAQSRATQADNQPRDSKGRFKEEGGWGGSFGKIAGATAAGAALGVLAMLGRKAAVQSPTVLAGDWMDGLIAEHQATLKLLDTIQATDDSATARRKMLLMQLKHALAKHAIEEENVIYPALREAGKVEAADELNKEHGYVKQHLYELENMPAASPQFLATIAKLRAELEEHMADEEERLFPQLRASLSDEKNATLTKAMNKEGFKVA</sequence>
<proteinExistence type="predicted"/>
<evidence type="ECO:0000256" key="1">
    <source>
        <dbReference type="SAM" id="MobiDB-lite"/>
    </source>
</evidence>
<dbReference type="Gene3D" id="1.20.120.520">
    <property type="entry name" value="nmb1532 protein domain like"/>
    <property type="match status" value="1"/>
</dbReference>
<dbReference type="InterPro" id="IPR012312">
    <property type="entry name" value="Hemerythrin-like"/>
</dbReference>
<dbReference type="PANTHER" id="PTHR35585">
    <property type="entry name" value="HHE DOMAIN PROTEIN (AFU_ORTHOLOGUE AFUA_4G00730)"/>
    <property type="match status" value="1"/>
</dbReference>
<gene>
    <name evidence="3" type="ORF">FPZ54_06290</name>
</gene>
<dbReference type="KEGG" id="ssua:FPZ54_06290"/>
<keyword evidence="4" id="KW-1185">Reference proteome</keyword>
<protein>
    <submittedName>
        <fullName evidence="3">Hemerythrin domain-containing protein</fullName>
    </submittedName>
</protein>